<evidence type="ECO:0000256" key="3">
    <source>
        <dbReference type="SAM" id="SignalP"/>
    </source>
</evidence>
<dbReference type="WBParaSite" id="L893_g17051.t1">
    <property type="protein sequence ID" value="L893_g17051.t1"/>
    <property type="gene ID" value="L893_g17051"/>
</dbReference>
<organism evidence="4 5">
    <name type="scientific">Steinernema glaseri</name>
    <dbReference type="NCBI Taxonomy" id="37863"/>
    <lineage>
        <taxon>Eukaryota</taxon>
        <taxon>Metazoa</taxon>
        <taxon>Ecdysozoa</taxon>
        <taxon>Nematoda</taxon>
        <taxon>Chromadorea</taxon>
        <taxon>Rhabditida</taxon>
        <taxon>Tylenchina</taxon>
        <taxon>Panagrolaimomorpha</taxon>
        <taxon>Strongyloidoidea</taxon>
        <taxon>Steinernematidae</taxon>
        <taxon>Steinernema</taxon>
    </lineage>
</organism>
<proteinExistence type="predicted"/>
<keyword evidence="2" id="KW-0812">Transmembrane</keyword>
<evidence type="ECO:0000256" key="2">
    <source>
        <dbReference type="SAM" id="Phobius"/>
    </source>
</evidence>
<feature type="signal peptide" evidence="3">
    <location>
        <begin position="1"/>
        <end position="21"/>
    </location>
</feature>
<keyword evidence="4" id="KW-1185">Reference proteome</keyword>
<keyword evidence="2" id="KW-0472">Membrane</keyword>
<evidence type="ECO:0000313" key="5">
    <source>
        <dbReference type="WBParaSite" id="L893_g17051.t1"/>
    </source>
</evidence>
<feature type="region of interest" description="Disordered" evidence="1">
    <location>
        <begin position="187"/>
        <end position="230"/>
    </location>
</feature>
<dbReference type="AlphaFoldDB" id="A0A1I7YKJ4"/>
<feature type="chain" id="PRO_5009312296" evidence="3">
    <location>
        <begin position="22"/>
        <end position="230"/>
    </location>
</feature>
<feature type="compositionally biased region" description="Pro residues" evidence="1">
    <location>
        <begin position="221"/>
        <end position="230"/>
    </location>
</feature>
<feature type="transmembrane region" description="Helical" evidence="2">
    <location>
        <begin position="143"/>
        <end position="166"/>
    </location>
</feature>
<evidence type="ECO:0000313" key="4">
    <source>
        <dbReference type="Proteomes" id="UP000095287"/>
    </source>
</evidence>
<reference evidence="5" key="1">
    <citation type="submission" date="2016-11" db="UniProtKB">
        <authorList>
            <consortium name="WormBaseParasite"/>
        </authorList>
    </citation>
    <scope>IDENTIFICATION</scope>
</reference>
<sequence length="230" mass="25641">MWLSFGLALLVLLGTVGYSEAVECHCTAEENCDGNGRCSGVHCVATLKAVDGTEKFVQMCASEDIEQDECAESGSNMDMNHPGKVCRCKTDLCNTLDMMTKYFLGLATEQLAKDSPQRRTPPDSINSERTWKDEIKEEISAQWAMMVSQLVILCFTLVLLLISLYFNGYLYRKFTKMYNVQQTSQSYAPSGVCPDVPNMNSGKAKPSEKMPTPAYDQVNPFPNPPHYTNQ</sequence>
<name>A0A1I7YKJ4_9BILA</name>
<keyword evidence="2" id="KW-1133">Transmembrane helix</keyword>
<evidence type="ECO:0000256" key="1">
    <source>
        <dbReference type="SAM" id="MobiDB-lite"/>
    </source>
</evidence>
<accession>A0A1I7YKJ4</accession>
<dbReference type="Proteomes" id="UP000095287">
    <property type="component" value="Unplaced"/>
</dbReference>
<keyword evidence="3" id="KW-0732">Signal</keyword>
<protein>
    <submittedName>
        <fullName evidence="5">Activin_recp domain-containing protein</fullName>
    </submittedName>
</protein>